<evidence type="ECO:0000256" key="1">
    <source>
        <dbReference type="ARBA" id="ARBA00023015"/>
    </source>
</evidence>
<name>A0A0H5A6N0_9PSED</name>
<dbReference type="EMBL" id="CP011507">
    <property type="protein sequence ID" value="AKS05200.1"/>
    <property type="molecule type" value="Genomic_DNA"/>
</dbReference>
<evidence type="ECO:0000256" key="2">
    <source>
        <dbReference type="ARBA" id="ARBA00023125"/>
    </source>
</evidence>
<dbReference type="InterPro" id="IPR011075">
    <property type="entry name" value="TetR_C"/>
</dbReference>
<evidence type="ECO:0000256" key="3">
    <source>
        <dbReference type="ARBA" id="ARBA00023163"/>
    </source>
</evidence>
<keyword evidence="1" id="KW-0805">Transcription regulation</keyword>
<dbReference type="InterPro" id="IPR036271">
    <property type="entry name" value="Tet_transcr_reg_TetR-rel_C_sf"/>
</dbReference>
<evidence type="ECO:0000313" key="6">
    <source>
        <dbReference type="EMBL" id="AKS05200.1"/>
    </source>
</evidence>
<evidence type="ECO:0000259" key="5">
    <source>
        <dbReference type="PROSITE" id="PS50977"/>
    </source>
</evidence>
<sequence length="193" mass="21377">MKKHHSETRQHILDVARTLMTHRGYTSVGLAEVVAAASVPKGSFYHYFKSKEEFGQALLEQYFSDYLATVDTLLMGTAPAAQRLLSYFQYWAHTQCSDLPTDKCLVVKLGAEVCDLSEGMRQVLDQGTQAIHAKLERCIEQGLVDGSITSAVPSATLAQSLYQVWLGASLMMKIGKRETAFETSLILAKRLLS</sequence>
<feature type="DNA-binding region" description="H-T-H motif" evidence="4">
    <location>
        <begin position="29"/>
        <end position="48"/>
    </location>
</feature>
<keyword evidence="2 4" id="KW-0238">DNA-binding</keyword>
<gene>
    <name evidence="6" type="ORF">AA957_03405</name>
</gene>
<proteinExistence type="predicted"/>
<dbReference type="PROSITE" id="PS50977">
    <property type="entry name" value="HTH_TETR_2"/>
    <property type="match status" value="1"/>
</dbReference>
<dbReference type="PATRIC" id="fig|200450.3.peg.721"/>
<dbReference type="InterPro" id="IPR009057">
    <property type="entry name" value="Homeodomain-like_sf"/>
</dbReference>
<keyword evidence="3" id="KW-0804">Transcription</keyword>
<dbReference type="Pfam" id="PF00440">
    <property type="entry name" value="TetR_N"/>
    <property type="match status" value="1"/>
</dbReference>
<organism evidence="6 7">
    <name type="scientific">Pseudomonas trivialis</name>
    <dbReference type="NCBI Taxonomy" id="200450"/>
    <lineage>
        <taxon>Bacteria</taxon>
        <taxon>Pseudomonadati</taxon>
        <taxon>Pseudomonadota</taxon>
        <taxon>Gammaproteobacteria</taxon>
        <taxon>Pseudomonadales</taxon>
        <taxon>Pseudomonadaceae</taxon>
        <taxon>Pseudomonas</taxon>
    </lineage>
</organism>
<dbReference type="SUPFAM" id="SSF48498">
    <property type="entry name" value="Tetracyclin repressor-like, C-terminal domain"/>
    <property type="match status" value="1"/>
</dbReference>
<evidence type="ECO:0000313" key="7">
    <source>
        <dbReference type="Proteomes" id="UP000036608"/>
    </source>
</evidence>
<evidence type="ECO:0000256" key="4">
    <source>
        <dbReference type="PROSITE-ProRule" id="PRU00335"/>
    </source>
</evidence>
<protein>
    <submittedName>
        <fullName evidence="6">TetR family transcriptional regulator</fullName>
    </submittedName>
</protein>
<reference evidence="7" key="2">
    <citation type="submission" date="2015-05" db="EMBL/GenBank/DDBJ databases">
        <authorList>
            <person name="Swarnkar M.K."/>
            <person name="Vyas P."/>
            <person name="Rahi P."/>
            <person name="Thakur R."/>
            <person name="Thakur N."/>
            <person name="Singh A.K."/>
            <person name="Gulati A."/>
        </authorList>
    </citation>
    <scope>NUCLEOTIDE SEQUENCE [LARGE SCALE GENOMIC DNA]</scope>
    <source>
        <strain evidence="7">745</strain>
    </source>
</reference>
<dbReference type="Gene3D" id="1.10.357.10">
    <property type="entry name" value="Tetracycline Repressor, domain 2"/>
    <property type="match status" value="1"/>
</dbReference>
<dbReference type="OrthoDB" id="4541465at2"/>
<dbReference type="Pfam" id="PF16925">
    <property type="entry name" value="TetR_C_13"/>
    <property type="match status" value="1"/>
</dbReference>
<dbReference type="KEGG" id="ptv:AA957_03405"/>
<dbReference type="GO" id="GO:0003677">
    <property type="term" value="F:DNA binding"/>
    <property type="evidence" value="ECO:0007669"/>
    <property type="project" value="UniProtKB-UniRule"/>
</dbReference>
<dbReference type="RefSeq" id="WP_049708936.1">
    <property type="nucleotide sequence ID" value="NZ_CP011507.1"/>
</dbReference>
<accession>A0A0H5A6N0</accession>
<dbReference type="AlphaFoldDB" id="A0A0H5A6N0"/>
<dbReference type="InterPro" id="IPR001647">
    <property type="entry name" value="HTH_TetR"/>
</dbReference>
<reference evidence="6 7" key="1">
    <citation type="journal article" date="2015" name="Genome Announc.">
        <title>Complete Genome Sequence of the Rhizobacterium Pseudomonas trivialis Strain IHBB745 with Multiple Plant Growth-Promoting Activities and Tolerance to Desiccation and Alkalinity.</title>
        <authorList>
            <person name="Gulati A."/>
            <person name="Swarnkar M.K."/>
            <person name="Vyas P."/>
            <person name="Rahi P."/>
            <person name="Thakur R."/>
            <person name="Thakur N."/>
            <person name="Singh A.K."/>
        </authorList>
    </citation>
    <scope>NUCLEOTIDE SEQUENCE [LARGE SCALE GENOMIC DNA]</scope>
    <source>
        <strain evidence="7">745</strain>
    </source>
</reference>
<dbReference type="PANTHER" id="PTHR47506">
    <property type="entry name" value="TRANSCRIPTIONAL REGULATORY PROTEIN"/>
    <property type="match status" value="1"/>
</dbReference>
<dbReference type="Proteomes" id="UP000036608">
    <property type="component" value="Chromosome"/>
</dbReference>
<feature type="domain" description="HTH tetR-type" evidence="5">
    <location>
        <begin position="6"/>
        <end position="66"/>
    </location>
</feature>
<dbReference type="SUPFAM" id="SSF46689">
    <property type="entry name" value="Homeodomain-like"/>
    <property type="match status" value="1"/>
</dbReference>
<dbReference type="PRINTS" id="PR00455">
    <property type="entry name" value="HTHTETR"/>
</dbReference>
<dbReference type="PANTHER" id="PTHR47506:SF6">
    <property type="entry name" value="HTH-TYPE TRANSCRIPTIONAL REPRESSOR NEMR"/>
    <property type="match status" value="1"/>
</dbReference>